<dbReference type="SFLD" id="SFLDS00052">
    <property type="entry name" value="Ferric_Reductase_Domain"/>
    <property type="match status" value="1"/>
</dbReference>
<dbReference type="Proteomes" id="UP000620104">
    <property type="component" value="Unassembled WGS sequence"/>
</dbReference>
<reference evidence="13" key="1">
    <citation type="submission" date="2020-07" db="EMBL/GenBank/DDBJ databases">
        <title>Draft Genome Sequence of a Deep-Sea Yeast, Naganishia (Cryptococcus) liquefaciens strain N6.</title>
        <authorList>
            <person name="Han Y.W."/>
            <person name="Kajitani R."/>
            <person name="Morimoto H."/>
            <person name="Parhat M."/>
            <person name="Tsubouchi H."/>
            <person name="Bakenova O."/>
            <person name="Ogata M."/>
            <person name="Argunhan B."/>
            <person name="Aoki R."/>
            <person name="Kajiwara S."/>
            <person name="Itoh T."/>
            <person name="Iwasaki H."/>
        </authorList>
    </citation>
    <scope>NUCLEOTIDE SEQUENCE</scope>
    <source>
        <strain evidence="13">N6</strain>
    </source>
</reference>
<gene>
    <name evidence="13" type="ORF">NliqN6_0043</name>
</gene>
<dbReference type="SUPFAM" id="SSF52343">
    <property type="entry name" value="Ferredoxin reductase-like, C-terminal NADP-linked domain"/>
    <property type="match status" value="1"/>
</dbReference>
<evidence type="ECO:0000256" key="9">
    <source>
        <dbReference type="ARBA" id="ARBA00023136"/>
    </source>
</evidence>
<dbReference type="SFLD" id="SFLDG01168">
    <property type="entry name" value="Ferric_reductase_subgroup_(FRE"/>
    <property type="match status" value="1"/>
</dbReference>
<feature type="transmembrane region" description="Helical" evidence="11">
    <location>
        <begin position="271"/>
        <end position="288"/>
    </location>
</feature>
<keyword evidence="4 11" id="KW-0812">Transmembrane</keyword>
<comment type="subcellular location">
    <subcellularLocation>
        <location evidence="1">Membrane</location>
        <topology evidence="1">Multi-pass membrane protein</topology>
    </subcellularLocation>
</comment>
<keyword evidence="7" id="KW-0560">Oxidoreductase</keyword>
<keyword evidence="6 11" id="KW-1133">Transmembrane helix</keyword>
<feature type="transmembrane region" description="Helical" evidence="11">
    <location>
        <begin position="207"/>
        <end position="226"/>
    </location>
</feature>
<evidence type="ECO:0000256" key="6">
    <source>
        <dbReference type="ARBA" id="ARBA00022989"/>
    </source>
</evidence>
<proteinExistence type="inferred from homology"/>
<keyword evidence="3" id="KW-0813">Transport</keyword>
<feature type="transmembrane region" description="Helical" evidence="11">
    <location>
        <begin position="300"/>
        <end position="318"/>
    </location>
</feature>
<dbReference type="Pfam" id="PF08022">
    <property type="entry name" value="FAD_binding_8"/>
    <property type="match status" value="1"/>
</dbReference>
<dbReference type="PROSITE" id="PS51384">
    <property type="entry name" value="FAD_FR"/>
    <property type="match status" value="1"/>
</dbReference>
<evidence type="ECO:0000256" key="4">
    <source>
        <dbReference type="ARBA" id="ARBA00022692"/>
    </source>
</evidence>
<dbReference type="Gene3D" id="3.40.50.80">
    <property type="entry name" value="Nucleotide-binding domain of ferredoxin-NADP reductase (FNR) module"/>
    <property type="match status" value="1"/>
</dbReference>
<dbReference type="GO" id="GO:0005886">
    <property type="term" value="C:plasma membrane"/>
    <property type="evidence" value="ECO:0007669"/>
    <property type="project" value="TreeGrafter"/>
</dbReference>
<keyword evidence="5" id="KW-0249">Electron transport</keyword>
<dbReference type="OrthoDB" id="4494341at2759"/>
<protein>
    <recommendedName>
        <fullName evidence="12">FAD-binding FR-type domain-containing protein</fullName>
    </recommendedName>
</protein>
<dbReference type="AlphaFoldDB" id="A0A8H3TM64"/>
<evidence type="ECO:0000256" key="3">
    <source>
        <dbReference type="ARBA" id="ARBA00022448"/>
    </source>
</evidence>
<evidence type="ECO:0000256" key="7">
    <source>
        <dbReference type="ARBA" id="ARBA00023002"/>
    </source>
</evidence>
<accession>A0A8H3TM64</accession>
<evidence type="ECO:0000256" key="5">
    <source>
        <dbReference type="ARBA" id="ARBA00022982"/>
    </source>
</evidence>
<evidence type="ECO:0000256" key="10">
    <source>
        <dbReference type="ARBA" id="ARBA00023180"/>
    </source>
</evidence>
<dbReference type="EMBL" id="BLZA01000002">
    <property type="protein sequence ID" value="GHJ83641.1"/>
    <property type="molecule type" value="Genomic_DNA"/>
</dbReference>
<dbReference type="InterPro" id="IPR017927">
    <property type="entry name" value="FAD-bd_FR_type"/>
</dbReference>
<feature type="transmembrane region" description="Helical" evidence="11">
    <location>
        <begin position="12"/>
        <end position="31"/>
    </location>
</feature>
<dbReference type="InterPro" id="IPR013121">
    <property type="entry name" value="Fe_red_NAD-bd_6"/>
</dbReference>
<evidence type="ECO:0000313" key="13">
    <source>
        <dbReference type="EMBL" id="GHJ83641.1"/>
    </source>
</evidence>
<keyword evidence="14" id="KW-1185">Reference proteome</keyword>
<sequence>METAKRICKRLIKRAAIIGSLLFLLAAFFRIRSGISPPWQSSDDELQRLQTFYPDRYDDALESSEAFRYSAFVLPSRILTGYYAVAIVLIGAAWYLHDYRKDSLDLVHRFYSLRWLRTHFLESPLFSLRHHVPIPIFRLQRFTIQAPLRYQAMVIGLLLCINVVPLLCLYRILPGTRDVFWPDPHSHRDQLMRYLSDRSATLAMGQLPLVILMSGKNSPIALISGLEMNDLMLYHRWLARMVWLQMNVHSFGYVMIALLKSHLLRNFGKAYWNWGVVAMAMMWGLTVLSIREIRRRHYEVFVFLHIVMCMIALVALYLHIHLLRHHKLDIYTRITLASAAFWAFDRILRLLNRVYQSLRSVRGGICRASISALTKEIVRLRITMPKSRIVLPTECHLITSASVPARISAGQSIGLSIPDIQWVGDHPFTVMATGEIPEHSDTGYLDLAIKANQGLTKKLADILHVSLGGENHDVQTTEHGLGVLVEGPYGSLHEEVYATENLLLFAGGVGVTFVLPHFVKTALHAPKTACKLVWMIRDLDACVIIQDELEMLAQELQSHSLAAAHATPSRAPLLIEIHVTGRRARKRALSSVDLEAQPLLRASTDHAVITSAGHTPISEDEEQKYEVESADAKTPILVSSSWLDITIKHGRASSVIERHFPASELSSSQSLTIMSCGPAALCDEVRMHTKATSLACSWKSVHYIEECFSW</sequence>
<dbReference type="GO" id="GO:0006826">
    <property type="term" value="P:iron ion transport"/>
    <property type="evidence" value="ECO:0007669"/>
    <property type="project" value="TreeGrafter"/>
</dbReference>
<dbReference type="Pfam" id="PF01794">
    <property type="entry name" value="Ferric_reduct"/>
    <property type="match status" value="1"/>
</dbReference>
<dbReference type="CDD" id="cd06186">
    <property type="entry name" value="NOX_Duox_like_FAD_NADP"/>
    <property type="match status" value="1"/>
</dbReference>
<dbReference type="InterPro" id="IPR013130">
    <property type="entry name" value="Fe3_Rdtase_TM_dom"/>
</dbReference>
<dbReference type="Pfam" id="PF08030">
    <property type="entry name" value="NAD_binding_6"/>
    <property type="match status" value="1"/>
</dbReference>
<feature type="domain" description="FAD-binding FR-type" evidence="12">
    <location>
        <begin position="343"/>
        <end position="495"/>
    </location>
</feature>
<keyword evidence="10" id="KW-0325">Glycoprotein</keyword>
<evidence type="ECO:0000313" key="14">
    <source>
        <dbReference type="Proteomes" id="UP000620104"/>
    </source>
</evidence>
<comment type="caution">
    <text evidence="13">The sequence shown here is derived from an EMBL/GenBank/DDBJ whole genome shotgun (WGS) entry which is preliminary data.</text>
</comment>
<dbReference type="PANTHER" id="PTHR32361">
    <property type="entry name" value="FERRIC/CUPRIC REDUCTASE TRANSMEMBRANE COMPONENT"/>
    <property type="match status" value="1"/>
</dbReference>
<dbReference type="GO" id="GO:0006879">
    <property type="term" value="P:intracellular iron ion homeostasis"/>
    <property type="evidence" value="ECO:0007669"/>
    <property type="project" value="TreeGrafter"/>
</dbReference>
<dbReference type="PANTHER" id="PTHR32361:SF9">
    <property type="entry name" value="FERRIC REDUCTASE TRANSMEMBRANE COMPONENT 3-RELATED"/>
    <property type="match status" value="1"/>
</dbReference>
<evidence type="ECO:0000256" key="11">
    <source>
        <dbReference type="SAM" id="Phobius"/>
    </source>
</evidence>
<comment type="similarity">
    <text evidence="2">Belongs to the ferric reductase (FRE) family.</text>
</comment>
<keyword evidence="8" id="KW-0406">Ion transport</keyword>
<feature type="transmembrane region" description="Helical" evidence="11">
    <location>
        <begin position="78"/>
        <end position="96"/>
    </location>
</feature>
<dbReference type="InterPro" id="IPR039261">
    <property type="entry name" value="FNR_nucleotide-bd"/>
</dbReference>
<dbReference type="InterPro" id="IPR013112">
    <property type="entry name" value="FAD-bd_8"/>
</dbReference>
<evidence type="ECO:0000256" key="8">
    <source>
        <dbReference type="ARBA" id="ARBA00023065"/>
    </source>
</evidence>
<name>A0A8H3TM64_9TREE</name>
<keyword evidence="9 11" id="KW-0472">Membrane</keyword>
<feature type="transmembrane region" description="Helical" evidence="11">
    <location>
        <begin position="150"/>
        <end position="173"/>
    </location>
</feature>
<dbReference type="InterPro" id="IPR051410">
    <property type="entry name" value="Ferric/Cupric_Reductase"/>
</dbReference>
<evidence type="ECO:0000256" key="1">
    <source>
        <dbReference type="ARBA" id="ARBA00004141"/>
    </source>
</evidence>
<organism evidence="13 14">
    <name type="scientific">Naganishia liquefaciens</name>
    <dbReference type="NCBI Taxonomy" id="104408"/>
    <lineage>
        <taxon>Eukaryota</taxon>
        <taxon>Fungi</taxon>
        <taxon>Dikarya</taxon>
        <taxon>Basidiomycota</taxon>
        <taxon>Agaricomycotina</taxon>
        <taxon>Tremellomycetes</taxon>
        <taxon>Filobasidiales</taxon>
        <taxon>Filobasidiaceae</taxon>
        <taxon>Naganishia</taxon>
    </lineage>
</organism>
<dbReference type="GO" id="GO:0015677">
    <property type="term" value="P:copper ion import"/>
    <property type="evidence" value="ECO:0007669"/>
    <property type="project" value="TreeGrafter"/>
</dbReference>
<evidence type="ECO:0000256" key="2">
    <source>
        <dbReference type="ARBA" id="ARBA00006278"/>
    </source>
</evidence>
<dbReference type="GO" id="GO:0000293">
    <property type="term" value="F:ferric-chelate reductase activity"/>
    <property type="evidence" value="ECO:0007669"/>
    <property type="project" value="UniProtKB-ARBA"/>
</dbReference>
<evidence type="ECO:0000259" key="12">
    <source>
        <dbReference type="PROSITE" id="PS51384"/>
    </source>
</evidence>
<feature type="transmembrane region" description="Helical" evidence="11">
    <location>
        <begin position="238"/>
        <end position="259"/>
    </location>
</feature>